<dbReference type="PROSITE" id="PS01228">
    <property type="entry name" value="COF_1"/>
    <property type="match status" value="1"/>
</dbReference>
<dbReference type="PATRIC" id="fig|748449.3.peg.1752"/>
<dbReference type="Proteomes" id="UP000010880">
    <property type="component" value="Chromosome"/>
</dbReference>
<dbReference type="SFLD" id="SFLDS00003">
    <property type="entry name" value="Haloacid_Dehalogenase"/>
    <property type="match status" value="1"/>
</dbReference>
<keyword evidence="2" id="KW-1185">Reference proteome</keyword>
<dbReference type="GO" id="GO:0005829">
    <property type="term" value="C:cytosol"/>
    <property type="evidence" value="ECO:0007669"/>
    <property type="project" value="TreeGrafter"/>
</dbReference>
<evidence type="ECO:0000313" key="1">
    <source>
        <dbReference type="EMBL" id="AGB41734.1"/>
    </source>
</evidence>
<dbReference type="SFLD" id="SFLDG01140">
    <property type="entry name" value="C2.B:_Phosphomannomutase_and_P"/>
    <property type="match status" value="1"/>
</dbReference>
<protein>
    <submittedName>
        <fullName evidence="1">HAD-superfamily hydrolase, subfamily IIB</fullName>
    </submittedName>
</protein>
<dbReference type="NCBIfam" id="TIGR01484">
    <property type="entry name" value="HAD-SF-IIB"/>
    <property type="match status" value="1"/>
</dbReference>
<keyword evidence="1" id="KW-0378">Hydrolase</keyword>
<dbReference type="OrthoDB" id="9814970at2"/>
<dbReference type="GO" id="GO:0016791">
    <property type="term" value="F:phosphatase activity"/>
    <property type="evidence" value="ECO:0007669"/>
    <property type="project" value="TreeGrafter"/>
</dbReference>
<dbReference type="PANTHER" id="PTHR10000:SF8">
    <property type="entry name" value="HAD SUPERFAMILY HYDROLASE-LIKE, TYPE 3"/>
    <property type="match status" value="1"/>
</dbReference>
<dbReference type="GO" id="GO:0000287">
    <property type="term" value="F:magnesium ion binding"/>
    <property type="evidence" value="ECO:0007669"/>
    <property type="project" value="TreeGrafter"/>
</dbReference>
<dbReference type="Gene3D" id="3.40.50.1000">
    <property type="entry name" value="HAD superfamily/HAD-like"/>
    <property type="match status" value="1"/>
</dbReference>
<dbReference type="InterPro" id="IPR000150">
    <property type="entry name" value="Cof"/>
</dbReference>
<dbReference type="PANTHER" id="PTHR10000">
    <property type="entry name" value="PHOSPHOSERINE PHOSPHATASE"/>
    <property type="match status" value="1"/>
</dbReference>
<reference evidence="2" key="1">
    <citation type="submission" date="2012-02" db="EMBL/GenBank/DDBJ databases">
        <title>The complete genome of Halobacteroides halobius DSM 5150.</title>
        <authorList>
            <person name="Lucas S."/>
            <person name="Copeland A."/>
            <person name="Lapidus A."/>
            <person name="Glavina del Rio T."/>
            <person name="Dalin E."/>
            <person name="Tice H."/>
            <person name="Bruce D."/>
            <person name="Goodwin L."/>
            <person name="Pitluck S."/>
            <person name="Peters L."/>
            <person name="Mikhailova N."/>
            <person name="Gu W."/>
            <person name="Kyrpides N."/>
            <person name="Mavromatis K."/>
            <person name="Ivanova N."/>
            <person name="Brettin T."/>
            <person name="Detter J.C."/>
            <person name="Han C."/>
            <person name="Larimer F."/>
            <person name="Land M."/>
            <person name="Hauser L."/>
            <person name="Markowitz V."/>
            <person name="Cheng J.-F."/>
            <person name="Hugenholtz P."/>
            <person name="Woyke T."/>
            <person name="Wu D."/>
            <person name="Tindall B."/>
            <person name="Pomrenke H."/>
            <person name="Brambilla E."/>
            <person name="Klenk H.-P."/>
            <person name="Eisen J.A."/>
        </authorList>
    </citation>
    <scope>NUCLEOTIDE SEQUENCE [LARGE SCALE GENOMIC DNA]</scope>
    <source>
        <strain evidence="2">ATCC 35273 / DSM 5150 / MD-1</strain>
    </source>
</reference>
<dbReference type="EMBL" id="CP003359">
    <property type="protein sequence ID" value="AGB41734.1"/>
    <property type="molecule type" value="Genomic_DNA"/>
</dbReference>
<name>L0KBI3_HALHC</name>
<dbReference type="InterPro" id="IPR006379">
    <property type="entry name" value="HAD-SF_hydro_IIB"/>
</dbReference>
<dbReference type="AlphaFoldDB" id="L0KBI3"/>
<dbReference type="NCBIfam" id="TIGR00099">
    <property type="entry name" value="Cof-subfamily"/>
    <property type="match status" value="1"/>
</dbReference>
<accession>L0KBI3</accession>
<dbReference type="InterPro" id="IPR023214">
    <property type="entry name" value="HAD_sf"/>
</dbReference>
<dbReference type="eggNOG" id="COG0561">
    <property type="taxonomic scope" value="Bacteria"/>
</dbReference>
<dbReference type="KEGG" id="hhl:Halha_1821"/>
<organism evidence="1 2">
    <name type="scientific">Halobacteroides halobius (strain ATCC 35273 / DSM 5150 / MD-1)</name>
    <dbReference type="NCBI Taxonomy" id="748449"/>
    <lineage>
        <taxon>Bacteria</taxon>
        <taxon>Bacillati</taxon>
        <taxon>Bacillota</taxon>
        <taxon>Clostridia</taxon>
        <taxon>Halanaerobiales</taxon>
        <taxon>Halobacteroidaceae</taxon>
        <taxon>Halobacteroides</taxon>
    </lineage>
</organism>
<proteinExistence type="predicted"/>
<evidence type="ECO:0000313" key="2">
    <source>
        <dbReference type="Proteomes" id="UP000010880"/>
    </source>
</evidence>
<dbReference type="InterPro" id="IPR036412">
    <property type="entry name" value="HAD-like_sf"/>
</dbReference>
<dbReference type="HOGENOM" id="CLU_044146_3_1_9"/>
<dbReference type="Pfam" id="PF08282">
    <property type="entry name" value="Hydrolase_3"/>
    <property type="match status" value="1"/>
</dbReference>
<dbReference type="Gene3D" id="3.30.1240.10">
    <property type="match status" value="1"/>
</dbReference>
<dbReference type="CDD" id="cd07516">
    <property type="entry name" value="HAD_Pase"/>
    <property type="match status" value="1"/>
</dbReference>
<gene>
    <name evidence="1" type="ordered locus">Halha_1821</name>
</gene>
<dbReference type="STRING" id="748449.Halha_1821"/>
<dbReference type="SUPFAM" id="SSF56784">
    <property type="entry name" value="HAD-like"/>
    <property type="match status" value="1"/>
</dbReference>
<sequence>MDKVVAIDLDGTLLNDKGEITEYTKEVLLRLKEKGIKIILASGRPYQSMLNFAQELNLDMPLISNNGALVKRPDGKILAQEFISDKLALEVLAYANQEGLHLSFYFPESICVEKITKKVDVHIKEEGVVPKAVGDLRETLEQNLINILFNIKQVEMDKVVTDLKEEFASSLSIAQTADNYIDIMACGVSKGSALEKLLPKYQLDTAKLISFGNNYNDLSMLELADCGVAMANAPKAIKDKADKVAKDNDQDGVAIMLEKIFL</sequence>
<dbReference type="RefSeq" id="WP_015327450.1">
    <property type="nucleotide sequence ID" value="NC_019978.1"/>
</dbReference>